<proteinExistence type="predicted"/>
<dbReference type="RefSeq" id="WP_268781258.1">
    <property type="nucleotide sequence ID" value="NZ_JAPRAT010000038.1"/>
</dbReference>
<dbReference type="Proteomes" id="UP001084197">
    <property type="component" value="Unassembled WGS sequence"/>
</dbReference>
<reference evidence="1" key="1">
    <citation type="submission" date="2022-11" db="EMBL/GenBank/DDBJ databases">
        <title>WGS of Natronobacillus azotifigens 24KS-1, an anaerobic diazotrophic haloalkaliphile from soda-rich habitats.</title>
        <authorList>
            <person name="Sorokin D.Y."/>
            <person name="Merkel A.Y."/>
        </authorList>
    </citation>
    <scope>NUCLEOTIDE SEQUENCE</scope>
    <source>
        <strain evidence="1">24KS-1</strain>
    </source>
</reference>
<evidence type="ECO:0000313" key="1">
    <source>
        <dbReference type="EMBL" id="MCZ0704485.1"/>
    </source>
</evidence>
<accession>A0A9J6RGD9</accession>
<comment type="caution">
    <text evidence="1">The sequence shown here is derived from an EMBL/GenBank/DDBJ whole genome shotgun (WGS) entry which is preliminary data.</text>
</comment>
<dbReference type="EMBL" id="JAPRAT010000038">
    <property type="protein sequence ID" value="MCZ0704485.1"/>
    <property type="molecule type" value="Genomic_DNA"/>
</dbReference>
<protein>
    <submittedName>
        <fullName evidence="1">Uncharacterized protein</fullName>
    </submittedName>
</protein>
<name>A0A9J6RGD9_9BACI</name>
<dbReference type="AlphaFoldDB" id="A0A9J6RGD9"/>
<sequence length="47" mass="5334">MVRRDPLYPFSMVHKTMLGRTDKKQIIIVEGGPGTGSVFSRLIFLLK</sequence>
<gene>
    <name evidence="1" type="ORF">OWO01_14840</name>
</gene>
<organism evidence="1 2">
    <name type="scientific">Natronobacillus azotifigens</name>
    <dbReference type="NCBI Taxonomy" id="472978"/>
    <lineage>
        <taxon>Bacteria</taxon>
        <taxon>Bacillati</taxon>
        <taxon>Bacillota</taxon>
        <taxon>Bacilli</taxon>
        <taxon>Bacillales</taxon>
        <taxon>Bacillaceae</taxon>
        <taxon>Natronobacillus</taxon>
    </lineage>
</organism>
<evidence type="ECO:0000313" key="2">
    <source>
        <dbReference type="Proteomes" id="UP001084197"/>
    </source>
</evidence>
<keyword evidence="2" id="KW-1185">Reference proteome</keyword>